<keyword evidence="3" id="KW-0539">Nucleus</keyword>
<gene>
    <name evidence="6" type="primary">LOC113204594</name>
</gene>
<accession>A0A6J1S2Z6</accession>
<name>A0A6J1S2Z6_FRAOC</name>
<organism evidence="5 6">
    <name type="scientific">Frankliniella occidentalis</name>
    <name type="common">Western flower thrips</name>
    <name type="synonym">Euthrips occidentalis</name>
    <dbReference type="NCBI Taxonomy" id="133901"/>
    <lineage>
        <taxon>Eukaryota</taxon>
        <taxon>Metazoa</taxon>
        <taxon>Ecdysozoa</taxon>
        <taxon>Arthropoda</taxon>
        <taxon>Hexapoda</taxon>
        <taxon>Insecta</taxon>
        <taxon>Pterygota</taxon>
        <taxon>Neoptera</taxon>
        <taxon>Paraneoptera</taxon>
        <taxon>Thysanoptera</taxon>
        <taxon>Terebrantia</taxon>
        <taxon>Thripoidea</taxon>
        <taxon>Thripidae</taxon>
        <taxon>Frankliniella</taxon>
    </lineage>
</organism>
<feature type="region of interest" description="Disordered" evidence="4">
    <location>
        <begin position="70"/>
        <end position="102"/>
    </location>
</feature>
<evidence type="ECO:0000313" key="5">
    <source>
        <dbReference type="Proteomes" id="UP000504606"/>
    </source>
</evidence>
<comment type="subcellular location">
    <subcellularLocation>
        <location evidence="1">Nucleus</location>
    </subcellularLocation>
</comment>
<dbReference type="OrthoDB" id="10039914at2759"/>
<dbReference type="KEGG" id="foc:113204594"/>
<evidence type="ECO:0000256" key="2">
    <source>
        <dbReference type="ARBA" id="ARBA00005625"/>
    </source>
</evidence>
<feature type="compositionally biased region" description="Low complexity" evidence="4">
    <location>
        <begin position="88"/>
        <end position="102"/>
    </location>
</feature>
<dbReference type="GO" id="GO:0045089">
    <property type="term" value="P:positive regulation of innate immune response"/>
    <property type="evidence" value="ECO:0007669"/>
    <property type="project" value="TreeGrafter"/>
</dbReference>
<dbReference type="InterPro" id="IPR024132">
    <property type="entry name" value="Akirin"/>
</dbReference>
<evidence type="ECO:0000256" key="3">
    <source>
        <dbReference type="ARBA" id="ARBA00023242"/>
    </source>
</evidence>
<sequence length="173" mass="19701">MACATLKRSLEFDPVHSHGRPSKRQRCQPMCVSPNSSPKSEPIAPPSAFSEVCPKLTPEMMAATIREEVQRLQRRRQMNGQSHDTDGSSEALESLSSTSSLLSPSTMDKPLFTFRQVGIICERMLHEREVQIREEYDRALNYKLSEQYEAFVKFTNDQLQKQFQANTAPSYLS</sequence>
<keyword evidence="5" id="KW-1185">Reference proteome</keyword>
<dbReference type="GO" id="GO:0005634">
    <property type="term" value="C:nucleus"/>
    <property type="evidence" value="ECO:0007669"/>
    <property type="project" value="UniProtKB-SubCell"/>
</dbReference>
<reference evidence="6" key="1">
    <citation type="submission" date="2025-08" db="UniProtKB">
        <authorList>
            <consortium name="RefSeq"/>
        </authorList>
    </citation>
    <scope>IDENTIFICATION</scope>
    <source>
        <tissue evidence="6">Whole organism</tissue>
    </source>
</reference>
<dbReference type="CDD" id="cd22240">
    <property type="entry name" value="akirin"/>
    <property type="match status" value="1"/>
</dbReference>
<evidence type="ECO:0000313" key="6">
    <source>
        <dbReference type="RefSeq" id="XP_026275599.1"/>
    </source>
</evidence>
<dbReference type="GO" id="GO:0003712">
    <property type="term" value="F:transcription coregulator activity"/>
    <property type="evidence" value="ECO:0007669"/>
    <property type="project" value="TreeGrafter"/>
</dbReference>
<dbReference type="PANTHER" id="PTHR13293">
    <property type="entry name" value="AKIRIN-RELATED"/>
    <property type="match status" value="1"/>
</dbReference>
<evidence type="ECO:0000256" key="1">
    <source>
        <dbReference type="ARBA" id="ARBA00004123"/>
    </source>
</evidence>
<feature type="compositionally biased region" description="Basic residues" evidence="4">
    <location>
        <begin position="17"/>
        <end position="26"/>
    </location>
</feature>
<dbReference type="GO" id="GO:0000785">
    <property type="term" value="C:chromatin"/>
    <property type="evidence" value="ECO:0007669"/>
    <property type="project" value="TreeGrafter"/>
</dbReference>
<dbReference type="GO" id="GO:0045944">
    <property type="term" value="P:positive regulation of transcription by RNA polymerase II"/>
    <property type="evidence" value="ECO:0007669"/>
    <property type="project" value="TreeGrafter"/>
</dbReference>
<comment type="similarity">
    <text evidence="2">Belongs to the akirin family.</text>
</comment>
<protein>
    <submittedName>
        <fullName evidence="6">Akirin-2</fullName>
    </submittedName>
</protein>
<dbReference type="GeneID" id="113204594"/>
<dbReference type="Proteomes" id="UP000504606">
    <property type="component" value="Unplaced"/>
</dbReference>
<evidence type="ECO:0000256" key="4">
    <source>
        <dbReference type="SAM" id="MobiDB-lite"/>
    </source>
</evidence>
<proteinExistence type="inferred from homology"/>
<feature type="region of interest" description="Disordered" evidence="4">
    <location>
        <begin position="1"/>
        <end position="49"/>
    </location>
</feature>
<dbReference type="PANTHER" id="PTHR13293:SF6">
    <property type="entry name" value="AKIRIN-RELATED"/>
    <property type="match status" value="1"/>
</dbReference>
<dbReference type="AlphaFoldDB" id="A0A6J1S2Z6"/>
<dbReference type="RefSeq" id="XP_026275599.1">
    <property type="nucleotide sequence ID" value="XM_026419814.2"/>
</dbReference>